<organism evidence="8 9">
    <name type="scientific">Chitinophaga dinghuensis</name>
    <dbReference type="NCBI Taxonomy" id="1539050"/>
    <lineage>
        <taxon>Bacteria</taxon>
        <taxon>Pseudomonadati</taxon>
        <taxon>Bacteroidota</taxon>
        <taxon>Chitinophagia</taxon>
        <taxon>Chitinophagales</taxon>
        <taxon>Chitinophagaceae</taxon>
        <taxon>Chitinophaga</taxon>
    </lineage>
</organism>
<evidence type="ECO:0000256" key="3">
    <source>
        <dbReference type="ARBA" id="ARBA00022741"/>
    </source>
</evidence>
<protein>
    <submittedName>
        <fullName evidence="8">6-phosphofructokinase 2</fullName>
    </submittedName>
</protein>
<dbReference type="NCBIfam" id="TIGR03168">
    <property type="entry name" value="1-PFK"/>
    <property type="match status" value="1"/>
</dbReference>
<evidence type="ECO:0000313" key="8">
    <source>
        <dbReference type="EMBL" id="RAJ76785.1"/>
    </source>
</evidence>
<accession>A0A327VN66</accession>
<dbReference type="FunFam" id="3.40.1190.20:FF:000001">
    <property type="entry name" value="Phosphofructokinase"/>
    <property type="match status" value="1"/>
</dbReference>
<keyword evidence="4 8" id="KW-0418">Kinase</keyword>
<reference evidence="8 9" key="1">
    <citation type="submission" date="2018-06" db="EMBL/GenBank/DDBJ databases">
        <title>Genomic Encyclopedia of Archaeal and Bacterial Type Strains, Phase II (KMG-II): from individual species to whole genera.</title>
        <authorList>
            <person name="Goeker M."/>
        </authorList>
    </citation>
    <scope>NUCLEOTIDE SEQUENCE [LARGE SCALE GENOMIC DNA]</scope>
    <source>
        <strain evidence="8 9">DSM 29821</strain>
    </source>
</reference>
<dbReference type="SUPFAM" id="SSF53613">
    <property type="entry name" value="Ribokinase-like"/>
    <property type="match status" value="1"/>
</dbReference>
<name>A0A327VN66_9BACT</name>
<dbReference type="OrthoDB" id="9801219at2"/>
<keyword evidence="2 6" id="KW-0808">Transferase</keyword>
<evidence type="ECO:0000313" key="9">
    <source>
        <dbReference type="Proteomes" id="UP000249819"/>
    </source>
</evidence>
<proteinExistence type="inferred from homology"/>
<dbReference type="PIRSF" id="PIRSF000535">
    <property type="entry name" value="1PFK/6PFK/LacC"/>
    <property type="match status" value="1"/>
</dbReference>
<dbReference type="InterPro" id="IPR011611">
    <property type="entry name" value="PfkB_dom"/>
</dbReference>
<dbReference type="PANTHER" id="PTHR46566">
    <property type="entry name" value="1-PHOSPHOFRUCTOKINASE-RELATED"/>
    <property type="match status" value="1"/>
</dbReference>
<dbReference type="PANTHER" id="PTHR46566:SF2">
    <property type="entry name" value="ATP-DEPENDENT 6-PHOSPHOFRUCTOKINASE ISOZYME 2"/>
    <property type="match status" value="1"/>
</dbReference>
<evidence type="ECO:0000256" key="5">
    <source>
        <dbReference type="ARBA" id="ARBA00022840"/>
    </source>
</evidence>
<dbReference type="CDD" id="cd01164">
    <property type="entry name" value="FruK_PfkB_like"/>
    <property type="match status" value="1"/>
</dbReference>
<comment type="similarity">
    <text evidence="1">Belongs to the carbohydrate kinase PfkB family.</text>
</comment>
<comment type="caution">
    <text evidence="8">The sequence shown here is derived from an EMBL/GenBank/DDBJ whole genome shotgun (WGS) entry which is preliminary data.</text>
</comment>
<evidence type="ECO:0000256" key="6">
    <source>
        <dbReference type="PIRNR" id="PIRNR000535"/>
    </source>
</evidence>
<dbReference type="RefSeq" id="WP_111594484.1">
    <property type="nucleotide sequence ID" value="NZ_QLMA01000008.1"/>
</dbReference>
<dbReference type="GO" id="GO:0005829">
    <property type="term" value="C:cytosol"/>
    <property type="evidence" value="ECO:0007669"/>
    <property type="project" value="TreeGrafter"/>
</dbReference>
<evidence type="ECO:0000256" key="2">
    <source>
        <dbReference type="ARBA" id="ARBA00022679"/>
    </source>
</evidence>
<dbReference type="Gene3D" id="3.40.1190.20">
    <property type="match status" value="1"/>
</dbReference>
<dbReference type="InterPro" id="IPR017583">
    <property type="entry name" value="Tagatose/fructose_Pkinase"/>
</dbReference>
<dbReference type="EMBL" id="QLMA01000008">
    <property type="protein sequence ID" value="RAJ76785.1"/>
    <property type="molecule type" value="Genomic_DNA"/>
</dbReference>
<sequence length="313" mass="32616">MSLITTVTFNPAIDKSVIIPALAPEKKLSCSMPVFEPGGGGVNVARAIKKLQGEATAVYLAGGYSGNFFNSLLDMEAIPFIMVPISSHTRENLIVLDKSTGLQYRFGMPGPMVSPQEFDQCLEVIRHMETTWLVVSGSLPAGAPASIYGTAAAIAKGRGIKCIVDTSGAALKAAVDTGVYLIKPNLSELSYLVGKESLCGNEVVAAAKEVINSGKCEIVVVSLGAAGALVVTDKIVHTIAAPTVRCNSTVGAGDCMVAGIVYQLSQGEDIVAAVRFGVACGTAATLNPGTALFKPEDVRFLYKNMRQADPGKC</sequence>
<feature type="domain" description="Carbohydrate kinase PfkB" evidence="7">
    <location>
        <begin position="21"/>
        <end position="294"/>
    </location>
</feature>
<dbReference type="InterPro" id="IPR002173">
    <property type="entry name" value="Carboh/pur_kinase_PfkB_CS"/>
</dbReference>
<keyword evidence="9" id="KW-1185">Reference proteome</keyword>
<keyword evidence="5" id="KW-0067">ATP-binding</keyword>
<dbReference type="GO" id="GO:0003872">
    <property type="term" value="F:6-phosphofructokinase activity"/>
    <property type="evidence" value="ECO:0007669"/>
    <property type="project" value="TreeGrafter"/>
</dbReference>
<evidence type="ECO:0000256" key="1">
    <source>
        <dbReference type="ARBA" id="ARBA00010688"/>
    </source>
</evidence>
<keyword evidence="3" id="KW-0547">Nucleotide-binding</keyword>
<gene>
    <name evidence="8" type="ORF">CLV59_108306</name>
</gene>
<dbReference type="GO" id="GO:0005524">
    <property type="term" value="F:ATP binding"/>
    <property type="evidence" value="ECO:0007669"/>
    <property type="project" value="UniProtKB-KW"/>
</dbReference>
<dbReference type="Pfam" id="PF00294">
    <property type="entry name" value="PfkB"/>
    <property type="match status" value="1"/>
</dbReference>
<dbReference type="Proteomes" id="UP000249819">
    <property type="component" value="Unassembled WGS sequence"/>
</dbReference>
<dbReference type="PROSITE" id="PS00584">
    <property type="entry name" value="PFKB_KINASES_2"/>
    <property type="match status" value="1"/>
</dbReference>
<evidence type="ECO:0000256" key="4">
    <source>
        <dbReference type="ARBA" id="ARBA00022777"/>
    </source>
</evidence>
<dbReference type="AlphaFoldDB" id="A0A327VN66"/>
<dbReference type="InterPro" id="IPR029056">
    <property type="entry name" value="Ribokinase-like"/>
</dbReference>
<evidence type="ECO:0000259" key="7">
    <source>
        <dbReference type="Pfam" id="PF00294"/>
    </source>
</evidence>